<dbReference type="Gene3D" id="3.40.50.300">
    <property type="entry name" value="P-loop containing nucleotide triphosphate hydrolases"/>
    <property type="match status" value="1"/>
</dbReference>
<dbReference type="PANTHER" id="PTHR34383">
    <property type="entry name" value="POLYPHOSPHATE:AMP PHOSPHOTRANSFERASE-RELATED"/>
    <property type="match status" value="1"/>
</dbReference>
<keyword evidence="2 5" id="KW-0418">Kinase</keyword>
<protein>
    <submittedName>
        <fullName evidence="5">PPK2 family polyphosphate kinase</fullName>
    </submittedName>
</protein>
<dbReference type="EMBL" id="JBBPCC010000012">
    <property type="protein sequence ID" value="MEK8129967.1"/>
    <property type="molecule type" value="Genomic_DNA"/>
</dbReference>
<reference evidence="5 6" key="1">
    <citation type="submission" date="2024-04" db="EMBL/GenBank/DDBJ databases">
        <title>draft genome sequnece of Paenibacillus filicis.</title>
        <authorList>
            <person name="Kim D.-U."/>
        </authorList>
    </citation>
    <scope>NUCLEOTIDE SEQUENCE [LARGE SCALE GENOMIC DNA]</scope>
    <source>
        <strain evidence="5 6">KACC14197</strain>
    </source>
</reference>
<evidence type="ECO:0000259" key="4">
    <source>
        <dbReference type="Pfam" id="PF03976"/>
    </source>
</evidence>
<keyword evidence="1" id="KW-0808">Transferase</keyword>
<comment type="caution">
    <text evidence="5">The sequence shown here is derived from an EMBL/GenBank/DDBJ whole genome shotgun (WGS) entry which is preliminary data.</text>
</comment>
<dbReference type="InterPro" id="IPR022300">
    <property type="entry name" value="PPK2-rel_1"/>
</dbReference>
<dbReference type="Proteomes" id="UP001469365">
    <property type="component" value="Unassembled WGS sequence"/>
</dbReference>
<feature type="domain" description="Polyphosphate kinase-2-related" evidence="4">
    <location>
        <begin position="28"/>
        <end position="248"/>
    </location>
</feature>
<dbReference type="GO" id="GO:0016301">
    <property type="term" value="F:kinase activity"/>
    <property type="evidence" value="ECO:0007669"/>
    <property type="project" value="UniProtKB-KW"/>
</dbReference>
<dbReference type="PANTHER" id="PTHR34383:SF3">
    <property type="entry name" value="POLYPHOSPHATE:AMP PHOSPHOTRANSFERASE"/>
    <property type="match status" value="1"/>
</dbReference>
<dbReference type="InterPro" id="IPR016898">
    <property type="entry name" value="Polyphosphate_phosphotransfera"/>
</dbReference>
<feature type="coiled-coil region" evidence="3">
    <location>
        <begin position="29"/>
        <end position="56"/>
    </location>
</feature>
<dbReference type="NCBIfam" id="TIGR03709">
    <property type="entry name" value="PPK2_rel_1"/>
    <property type="match status" value="1"/>
</dbReference>
<name>A0ABU9DM82_9BACL</name>
<evidence type="ECO:0000256" key="1">
    <source>
        <dbReference type="ARBA" id="ARBA00022679"/>
    </source>
</evidence>
<evidence type="ECO:0000256" key="3">
    <source>
        <dbReference type="SAM" id="Coils"/>
    </source>
</evidence>
<dbReference type="RefSeq" id="WP_341417090.1">
    <property type="nucleotide sequence ID" value="NZ_JBBPCC010000012.1"/>
</dbReference>
<dbReference type="InterPro" id="IPR027417">
    <property type="entry name" value="P-loop_NTPase"/>
</dbReference>
<dbReference type="InterPro" id="IPR022488">
    <property type="entry name" value="PPK2-related"/>
</dbReference>
<dbReference type="Pfam" id="PF03976">
    <property type="entry name" value="PPK2"/>
    <property type="match status" value="1"/>
</dbReference>
<accession>A0ABU9DM82</accession>
<organism evidence="5 6">
    <name type="scientific">Paenibacillus filicis</name>
    <dbReference type="NCBI Taxonomy" id="669464"/>
    <lineage>
        <taxon>Bacteria</taxon>
        <taxon>Bacillati</taxon>
        <taxon>Bacillota</taxon>
        <taxon>Bacilli</taxon>
        <taxon>Bacillales</taxon>
        <taxon>Paenibacillaceae</taxon>
        <taxon>Paenibacillus</taxon>
    </lineage>
</organism>
<gene>
    <name evidence="5" type="ORF">WMW72_18855</name>
</gene>
<dbReference type="PIRSF" id="PIRSF028756">
    <property type="entry name" value="PPK2_prd"/>
    <property type="match status" value="1"/>
</dbReference>
<evidence type="ECO:0000313" key="6">
    <source>
        <dbReference type="Proteomes" id="UP001469365"/>
    </source>
</evidence>
<proteinExistence type="predicted"/>
<keyword evidence="6" id="KW-1185">Reference proteome</keyword>
<keyword evidence="3" id="KW-0175">Coiled coil</keyword>
<evidence type="ECO:0000313" key="5">
    <source>
        <dbReference type="EMBL" id="MEK8129967.1"/>
    </source>
</evidence>
<evidence type="ECO:0000256" key="2">
    <source>
        <dbReference type="ARBA" id="ARBA00022777"/>
    </source>
</evidence>
<sequence>MIKSYVWKPDKQKRLHDFDPADTGTFKSKHEVQEQIEKLKEELDELQNKLFAQKQYSVLIVFQGMDCSGKDGTIRKVLGVLNPQGFKVVSFKRPTEDEAAHDFLWRTHRETPARGYITAFNRSYYEDVLITRVHGQVDKKEAKRRFASIRHFEELMADHDTVVLKIFLHISKEFQLNKIRQRLDDPAKAWKFDPTDLAEREYWDEYQRAYEDVFEHCSDKQAPWHIVPSDHRWYRDYLVLNIIVEALRKLPLAYPKLTAHSESKVEVEDPVQE</sequence>
<dbReference type="SUPFAM" id="SSF52540">
    <property type="entry name" value="P-loop containing nucleoside triphosphate hydrolases"/>
    <property type="match status" value="1"/>
</dbReference>